<protein>
    <submittedName>
        <fullName evidence="1">TIGR02677 family protein</fullName>
    </submittedName>
</protein>
<dbReference type="EMBL" id="CP041765">
    <property type="protein sequence ID" value="QDQ97486.1"/>
    <property type="molecule type" value="Genomic_DNA"/>
</dbReference>
<dbReference type="Pfam" id="PF09660">
    <property type="entry name" value="DUF2397"/>
    <property type="match status" value="1"/>
</dbReference>
<organism evidence="1 2">
    <name type="scientific">Tomitella fengzijianii</name>
    <dbReference type="NCBI Taxonomy" id="2597660"/>
    <lineage>
        <taxon>Bacteria</taxon>
        <taxon>Bacillati</taxon>
        <taxon>Actinomycetota</taxon>
        <taxon>Actinomycetes</taxon>
        <taxon>Mycobacteriales</taxon>
        <taxon>Tomitella</taxon>
    </lineage>
</organism>
<gene>
    <name evidence="1" type="ORF">FO059_09300</name>
</gene>
<dbReference type="AlphaFoldDB" id="A0A516X333"/>
<proteinExistence type="predicted"/>
<name>A0A516X333_9ACTN</name>
<dbReference type="NCBIfam" id="TIGR02677">
    <property type="entry name" value="TIGR02677 family protein"/>
    <property type="match status" value="1"/>
</dbReference>
<evidence type="ECO:0000313" key="1">
    <source>
        <dbReference type="EMBL" id="QDQ97486.1"/>
    </source>
</evidence>
<dbReference type="OrthoDB" id="5508807at2"/>
<reference evidence="1 2" key="2">
    <citation type="submission" date="2019-07" db="EMBL/GenBank/DDBJ databases">
        <authorList>
            <person name="Huang Y."/>
        </authorList>
    </citation>
    <scope>NUCLEOTIDE SEQUENCE [LARGE SCALE GENOMIC DNA]</scope>
    <source>
        <strain evidence="1 2">HY188</strain>
    </source>
</reference>
<reference evidence="1 2" key="1">
    <citation type="submission" date="2019-07" db="EMBL/GenBank/DDBJ databases">
        <title>Tomitella cavernea sp. nov., an actinomycete isolated from soil.</title>
        <authorList>
            <person name="Cheng J."/>
        </authorList>
    </citation>
    <scope>NUCLEOTIDE SEQUENCE [LARGE SCALE GENOMIC DNA]</scope>
    <source>
        <strain evidence="1 2">HY188</strain>
    </source>
</reference>
<dbReference type="RefSeq" id="WP_143908221.1">
    <property type="nucleotide sequence ID" value="NZ_CP041765.1"/>
</dbReference>
<accession>A0A516X333</accession>
<dbReference type="InterPro" id="IPR013493">
    <property type="entry name" value="CHP02677"/>
</dbReference>
<dbReference type="KEGG" id="toy:FO059_09300"/>
<sequence length="533" mass="58338">MDQADAPAGTPRPFAHLQQPGAPLYRAIMGTFVQAKRRFIVHLRPEDIRAMLPEHARTSHDGPSLDGALASLEHWGNLRSDPDTGRVTSVEEFRRARYLYQMTDHGQAAEDALQTYEEALGRRGSLQSVALDDIAGRLRELHALASADSPAPGATHLALRTLVDRFEDLAANAQAFMSALARTIDVRDAEADAFVAYKERLIEYLERFIKDLVGTGAEIARLVEQIEELGVDRLLRMAAERDTRDTAPGPADSRDATDAALARSLDLWRDRWQGFRAWFIGSAHHPSQAMVLRGQARSAIPRLLQVVSTLHDRRSGRSDRAADFRALAQWFAEAPDEPAMHTLWRSAFGLQPSRHLGVDAETLEARSHSPVSPTTPWAEAPPLLISPRLRRTGSYERRGRPAQVLDRSLARRHLSERAAQEVREVARARARLATGGPVRLSDVGTLEPAEFRLFLGLLGDALAAKPLGARTVEVSTGDGAMSIRLSEIDGNGHAEPGAAGGPVAEIRTPDGLLRGPDHIVEIRDLSAPPVRGA</sequence>
<evidence type="ECO:0000313" key="2">
    <source>
        <dbReference type="Proteomes" id="UP000317344"/>
    </source>
</evidence>
<keyword evidence="2" id="KW-1185">Reference proteome</keyword>
<dbReference type="Proteomes" id="UP000317344">
    <property type="component" value="Chromosome"/>
</dbReference>